<sequence>MEQPEEYNTERELLDWLCYDLNKQRENIAKEFGIKPEEVEDIYLTINIGDNNNNYKINFYFDFINLLRVLFPNKVSHKYIF</sequence>
<proteinExistence type="predicted"/>
<name>A0ABT8YUU7_9SPIR</name>
<accession>A0ABT8YUU7</accession>
<gene>
    <name evidence="1" type="ORF">Q5M86_02630</name>
</gene>
<protein>
    <submittedName>
        <fullName evidence="1">Uncharacterized protein</fullName>
    </submittedName>
</protein>
<feature type="non-terminal residue" evidence="1">
    <location>
        <position position="81"/>
    </location>
</feature>
<dbReference type="EMBL" id="JAUPBM010000018">
    <property type="protein sequence ID" value="MDO7019664.1"/>
    <property type="molecule type" value="Genomic_DNA"/>
</dbReference>
<reference evidence="1" key="1">
    <citation type="submission" date="2023-07" db="EMBL/GenBank/DDBJ databases">
        <title>Mucosal microbiota of week-old chicken and adult hens.</title>
        <authorList>
            <person name="Volf J."/>
            <person name="Karasova D."/>
            <person name="Crhanova M."/>
            <person name="Faldynova M."/>
            <person name="Prikrylova H."/>
            <person name="Zeman M."/>
            <person name="Babak V."/>
            <person name="Rajova J."/>
            <person name="Rychlik I."/>
        </authorList>
    </citation>
    <scope>NUCLEOTIDE SEQUENCE</scope>
    <source>
        <strain evidence="1">ET902</strain>
    </source>
</reference>
<evidence type="ECO:0000313" key="2">
    <source>
        <dbReference type="Proteomes" id="UP001175147"/>
    </source>
</evidence>
<evidence type="ECO:0000313" key="1">
    <source>
        <dbReference type="EMBL" id="MDO7019664.1"/>
    </source>
</evidence>
<keyword evidence="2" id="KW-1185">Reference proteome</keyword>
<comment type="caution">
    <text evidence="1">The sequence shown here is derived from an EMBL/GenBank/DDBJ whole genome shotgun (WGS) entry which is preliminary data.</text>
</comment>
<dbReference type="Proteomes" id="UP001175147">
    <property type="component" value="Unassembled WGS sequence"/>
</dbReference>
<organism evidence="1 2">
    <name type="scientific">Brachyspira innocens</name>
    <dbReference type="NCBI Taxonomy" id="13264"/>
    <lineage>
        <taxon>Bacteria</taxon>
        <taxon>Pseudomonadati</taxon>
        <taxon>Spirochaetota</taxon>
        <taxon>Spirochaetia</taxon>
        <taxon>Brachyspirales</taxon>
        <taxon>Brachyspiraceae</taxon>
        <taxon>Brachyspira</taxon>
    </lineage>
</organism>